<dbReference type="RefSeq" id="WP_103905420.1">
    <property type="nucleotide sequence ID" value="NZ_CP049246.1"/>
</dbReference>
<keyword evidence="1" id="KW-0812">Transmembrane</keyword>
<keyword evidence="4" id="KW-1185">Reference proteome</keyword>
<evidence type="ECO:0000256" key="2">
    <source>
        <dbReference type="SAM" id="SignalP"/>
    </source>
</evidence>
<feature type="chain" id="PRO_5009286902" description="DUF4271 domain-containing protein" evidence="2">
    <location>
        <begin position="27"/>
        <end position="329"/>
    </location>
</feature>
<feature type="transmembrane region" description="Helical" evidence="1">
    <location>
        <begin position="303"/>
        <end position="327"/>
    </location>
</feature>
<dbReference type="InterPro" id="IPR025367">
    <property type="entry name" value="DUF4271"/>
</dbReference>
<keyword evidence="1" id="KW-0472">Membrane</keyword>
<dbReference type="Pfam" id="PF14093">
    <property type="entry name" value="DUF4271"/>
    <property type="match status" value="1"/>
</dbReference>
<evidence type="ECO:0000313" key="3">
    <source>
        <dbReference type="EMBL" id="SEF83000.1"/>
    </source>
</evidence>
<feature type="signal peptide" evidence="2">
    <location>
        <begin position="1"/>
        <end position="26"/>
    </location>
</feature>
<gene>
    <name evidence="3" type="ORF">SAMN05421877_10334</name>
</gene>
<organism evidence="3 4">
    <name type="scientific">Sphingobacterium lactis</name>
    <dbReference type="NCBI Taxonomy" id="797291"/>
    <lineage>
        <taxon>Bacteria</taxon>
        <taxon>Pseudomonadati</taxon>
        <taxon>Bacteroidota</taxon>
        <taxon>Sphingobacteriia</taxon>
        <taxon>Sphingobacteriales</taxon>
        <taxon>Sphingobacteriaceae</taxon>
        <taxon>Sphingobacterium</taxon>
    </lineage>
</organism>
<dbReference type="Proteomes" id="UP000236731">
    <property type="component" value="Unassembled WGS sequence"/>
</dbReference>
<name>A0A1H5V705_9SPHI</name>
<feature type="transmembrane region" description="Helical" evidence="1">
    <location>
        <begin position="244"/>
        <end position="264"/>
    </location>
</feature>
<dbReference type="AlphaFoldDB" id="A0A1H5V705"/>
<keyword evidence="1" id="KW-1133">Transmembrane helix</keyword>
<protein>
    <recommendedName>
        <fullName evidence="5">DUF4271 domain-containing protein</fullName>
    </recommendedName>
</protein>
<feature type="transmembrane region" description="Helical" evidence="1">
    <location>
        <begin position="213"/>
        <end position="232"/>
    </location>
</feature>
<proteinExistence type="predicted"/>
<evidence type="ECO:0000256" key="1">
    <source>
        <dbReference type="SAM" id="Phobius"/>
    </source>
</evidence>
<feature type="transmembrane region" description="Helical" evidence="1">
    <location>
        <begin position="270"/>
        <end position="291"/>
    </location>
</feature>
<evidence type="ECO:0000313" key="4">
    <source>
        <dbReference type="Proteomes" id="UP000236731"/>
    </source>
</evidence>
<feature type="transmembrane region" description="Helical" evidence="1">
    <location>
        <begin position="174"/>
        <end position="193"/>
    </location>
</feature>
<feature type="transmembrane region" description="Helical" evidence="1">
    <location>
        <begin position="122"/>
        <end position="142"/>
    </location>
</feature>
<sequence>MKHLKSYGLIVCLVLCALLGMTKANAQIVPQDSLLRADSLLRVDSLRIQDSLARMAVFDSLDNALKSSEIILYPDKGKDFVVKSIRKVLKAGKHEVTFGLQQVSYPDAYANQYGQPKASRPIWVLFVVLFLFLILGVLRIIFPVELRTIVDAYYKERLLLQVSKEDSLATSWPYIFLYGVFSLSLGLFVVVIVSSFGDKNYLTFENFLKNSGFVAILFIAKILLIRFVSFVFQLEKIVREYIAILYLVYFNSMFFLMPFLLLVVFVPTKYFATISIIYVCLVIILFAYRFLRTALHLFGNFKFSIFYLILYLCSLELAPILILVRALSN</sequence>
<reference evidence="4" key="1">
    <citation type="submission" date="2016-10" db="EMBL/GenBank/DDBJ databases">
        <authorList>
            <person name="Varghese N."/>
            <person name="Submissions S."/>
        </authorList>
    </citation>
    <scope>NUCLEOTIDE SEQUENCE [LARGE SCALE GENOMIC DNA]</scope>
    <source>
        <strain evidence="4">DSM 22361</strain>
    </source>
</reference>
<dbReference type="EMBL" id="FNUT01000003">
    <property type="protein sequence ID" value="SEF83000.1"/>
    <property type="molecule type" value="Genomic_DNA"/>
</dbReference>
<evidence type="ECO:0008006" key="5">
    <source>
        <dbReference type="Google" id="ProtNLM"/>
    </source>
</evidence>
<keyword evidence="2" id="KW-0732">Signal</keyword>
<accession>A0A1H5V705</accession>
<dbReference type="OrthoDB" id="1494583at2"/>